<dbReference type="GO" id="GO:0006654">
    <property type="term" value="P:phosphatidic acid biosynthetic process"/>
    <property type="evidence" value="ECO:0007669"/>
    <property type="project" value="TreeGrafter"/>
</dbReference>
<gene>
    <name evidence="5" type="ORF">E4P33_05735</name>
</gene>
<evidence type="ECO:0000313" key="5">
    <source>
        <dbReference type="EMBL" id="TFI02038.1"/>
    </source>
</evidence>
<name>A0AAX2SB71_KOCRH</name>
<sequence>MVYMFLRNYVVAPVVNRVCRPTVIGLEHVPSHGPAILASNHLSVPDTIFMPVAVPRQVFFLAKSEYFNTPGLKGRLTAAFFKAINQIPMDRRGGQASAKSLSAGGQALAEGKLLGIYPEGTRSPDGRLYRGKVGVARLALESGAPVIPVAMIGTDKMQPLGSRFPDPRRARITTIFGEPMDFSHLRGQQVDHATLRRVTDEIMAAIQRLSGQEVADVYATEHKRRMADGKTSALLAQAKEVAQATRDKGRSVTDAVSQQAGHLNDTLHRRPHGGTDSGADDGTPGPTA</sequence>
<protein>
    <submittedName>
        <fullName evidence="5">1-acyl-sn-glycerol-3-phosphate acyltransferase</fullName>
    </submittedName>
</protein>
<dbReference type="AlphaFoldDB" id="A0AAX2SB71"/>
<organism evidence="5 6">
    <name type="scientific">Kocuria rhizophila</name>
    <dbReference type="NCBI Taxonomy" id="72000"/>
    <lineage>
        <taxon>Bacteria</taxon>
        <taxon>Bacillati</taxon>
        <taxon>Actinomycetota</taxon>
        <taxon>Actinomycetes</taxon>
        <taxon>Micrococcales</taxon>
        <taxon>Micrococcaceae</taxon>
        <taxon>Kocuria</taxon>
    </lineage>
</organism>
<dbReference type="InterPro" id="IPR002123">
    <property type="entry name" value="Plipid/glycerol_acylTrfase"/>
</dbReference>
<dbReference type="PANTHER" id="PTHR10434">
    <property type="entry name" value="1-ACYL-SN-GLYCEROL-3-PHOSPHATE ACYLTRANSFERASE"/>
    <property type="match status" value="1"/>
</dbReference>
<keyword evidence="1" id="KW-0808">Transferase</keyword>
<accession>A0AAX2SB71</accession>
<dbReference type="SUPFAM" id="SSF69593">
    <property type="entry name" value="Glycerol-3-phosphate (1)-acyltransferase"/>
    <property type="match status" value="1"/>
</dbReference>
<reference evidence="5 6" key="1">
    <citation type="submission" date="2019-03" db="EMBL/GenBank/DDBJ databases">
        <title>Genome Sequencing and Assembly of Various Microbes Isolated from Alder Root Nodule.</title>
        <authorList>
            <person name="Swanson E."/>
            <person name="Sevigny J.L."/>
            <person name="Pesce C."/>
            <person name="Davis I."/>
            <person name="Kleiner V."/>
            <person name="Tisa L."/>
        </authorList>
    </citation>
    <scope>NUCLEOTIDE SEQUENCE [LARGE SCALE GENOMIC DNA]</scope>
    <source>
        <strain evidence="5 6">4R-31</strain>
    </source>
</reference>
<evidence type="ECO:0000256" key="2">
    <source>
        <dbReference type="ARBA" id="ARBA00023315"/>
    </source>
</evidence>
<evidence type="ECO:0000256" key="3">
    <source>
        <dbReference type="SAM" id="MobiDB-lite"/>
    </source>
</evidence>
<dbReference type="Pfam" id="PF01553">
    <property type="entry name" value="Acyltransferase"/>
    <property type="match status" value="1"/>
</dbReference>
<dbReference type="GO" id="GO:0005886">
    <property type="term" value="C:plasma membrane"/>
    <property type="evidence" value="ECO:0007669"/>
    <property type="project" value="TreeGrafter"/>
</dbReference>
<dbReference type="CDD" id="cd07989">
    <property type="entry name" value="LPLAT_AGPAT-like"/>
    <property type="match status" value="1"/>
</dbReference>
<dbReference type="Proteomes" id="UP000298017">
    <property type="component" value="Unassembled WGS sequence"/>
</dbReference>
<keyword evidence="2 5" id="KW-0012">Acyltransferase</keyword>
<evidence type="ECO:0000259" key="4">
    <source>
        <dbReference type="SMART" id="SM00563"/>
    </source>
</evidence>
<feature type="domain" description="Phospholipid/glycerol acyltransferase" evidence="4">
    <location>
        <begin position="35"/>
        <end position="154"/>
    </location>
</feature>
<dbReference type="RefSeq" id="WP_135010503.1">
    <property type="nucleotide sequence ID" value="NZ_JAYEXM010000004.1"/>
</dbReference>
<dbReference type="GO" id="GO:0003841">
    <property type="term" value="F:1-acylglycerol-3-phosphate O-acyltransferase activity"/>
    <property type="evidence" value="ECO:0007669"/>
    <property type="project" value="TreeGrafter"/>
</dbReference>
<feature type="region of interest" description="Disordered" evidence="3">
    <location>
        <begin position="246"/>
        <end position="288"/>
    </location>
</feature>
<comment type="caution">
    <text evidence="5">The sequence shown here is derived from an EMBL/GenBank/DDBJ whole genome shotgun (WGS) entry which is preliminary data.</text>
</comment>
<evidence type="ECO:0000256" key="1">
    <source>
        <dbReference type="ARBA" id="ARBA00022679"/>
    </source>
</evidence>
<dbReference type="SMART" id="SM00563">
    <property type="entry name" value="PlsC"/>
    <property type="match status" value="1"/>
</dbReference>
<keyword evidence="6" id="KW-1185">Reference proteome</keyword>
<proteinExistence type="predicted"/>
<dbReference type="EMBL" id="SPNK01000004">
    <property type="protein sequence ID" value="TFI02038.1"/>
    <property type="molecule type" value="Genomic_DNA"/>
</dbReference>
<evidence type="ECO:0000313" key="6">
    <source>
        <dbReference type="Proteomes" id="UP000298017"/>
    </source>
</evidence>
<dbReference type="PANTHER" id="PTHR10434:SF11">
    <property type="entry name" value="1-ACYL-SN-GLYCEROL-3-PHOSPHATE ACYLTRANSFERASE"/>
    <property type="match status" value="1"/>
</dbReference>